<keyword evidence="3" id="KW-0963">Cytoplasm</keyword>
<evidence type="ECO:0000256" key="5">
    <source>
        <dbReference type="ARBA" id="ARBA00022900"/>
    </source>
</evidence>
<dbReference type="SMART" id="SM00093">
    <property type="entry name" value="SERPIN"/>
    <property type="match status" value="2"/>
</dbReference>
<dbReference type="PROSITE" id="PS00284">
    <property type="entry name" value="SERPIN"/>
    <property type="match status" value="1"/>
</dbReference>
<organism evidence="13 14">
    <name type="scientific">Zosterops borbonicus</name>
    <dbReference type="NCBI Taxonomy" id="364589"/>
    <lineage>
        <taxon>Eukaryota</taxon>
        <taxon>Metazoa</taxon>
        <taxon>Chordata</taxon>
        <taxon>Craniata</taxon>
        <taxon>Vertebrata</taxon>
        <taxon>Euteleostomi</taxon>
        <taxon>Archelosauria</taxon>
        <taxon>Archosauria</taxon>
        <taxon>Dinosauria</taxon>
        <taxon>Saurischia</taxon>
        <taxon>Theropoda</taxon>
        <taxon>Coelurosauria</taxon>
        <taxon>Aves</taxon>
        <taxon>Neognathae</taxon>
        <taxon>Neoaves</taxon>
        <taxon>Telluraves</taxon>
        <taxon>Australaves</taxon>
        <taxon>Passeriformes</taxon>
        <taxon>Sylvioidea</taxon>
        <taxon>Zosteropidae</taxon>
        <taxon>Zosterops</taxon>
    </lineage>
</organism>
<dbReference type="SUPFAM" id="SSF56574">
    <property type="entry name" value="Serpins"/>
    <property type="match status" value="3"/>
</dbReference>
<name>A0A8K1LKU8_9PASS</name>
<dbReference type="GO" id="GO:0004867">
    <property type="term" value="F:serine-type endopeptidase inhibitor activity"/>
    <property type="evidence" value="ECO:0007669"/>
    <property type="project" value="UniProtKB-KW"/>
</dbReference>
<evidence type="ECO:0000256" key="2">
    <source>
        <dbReference type="ARBA" id="ARBA00006426"/>
    </source>
</evidence>
<evidence type="ECO:0000256" key="7">
    <source>
        <dbReference type="ARBA" id="ARBA00038828"/>
    </source>
</evidence>
<comment type="similarity">
    <text evidence="2">Belongs to the serpin family. Ov-serpin subfamily.</text>
</comment>
<dbReference type="PANTHER" id="PTHR11461">
    <property type="entry name" value="SERINE PROTEASE INHIBITOR, SERPIN"/>
    <property type="match status" value="1"/>
</dbReference>
<dbReference type="GO" id="GO:0005737">
    <property type="term" value="C:cytoplasm"/>
    <property type="evidence" value="ECO:0007669"/>
    <property type="project" value="UniProtKB-SubCell"/>
</dbReference>
<dbReference type="Proteomes" id="UP000796761">
    <property type="component" value="Unassembled WGS sequence"/>
</dbReference>
<accession>A0A8K1LKU8</accession>
<dbReference type="PANTHER" id="PTHR11461:SF204">
    <property type="entry name" value="SERPIN B6"/>
    <property type="match status" value="1"/>
</dbReference>
<evidence type="ECO:0000256" key="1">
    <source>
        <dbReference type="ARBA" id="ARBA00004496"/>
    </source>
</evidence>
<evidence type="ECO:0000313" key="14">
    <source>
        <dbReference type="Proteomes" id="UP000796761"/>
    </source>
</evidence>
<dbReference type="EMBL" id="SWJQ01000246">
    <property type="protein sequence ID" value="TRZ17900.1"/>
    <property type="molecule type" value="Genomic_DNA"/>
</dbReference>
<keyword evidence="14" id="KW-1185">Reference proteome</keyword>
<gene>
    <name evidence="13" type="ORF">HGM15179_009229</name>
</gene>
<dbReference type="FunFam" id="3.30.497.10:FF:000001">
    <property type="entry name" value="Serine protease inhibitor"/>
    <property type="match status" value="1"/>
</dbReference>
<sequence>MESLSVSTNRFTLDLYKKLNETSKGQNIFFSPWSIATALAMVHLGAKGDTATQMAEVLHFNQTAREEGSSETTRPSPARPKKRKMDPEHEGGENIHSGFKKLLSDINKRRSTYLLKSANRLYEEKTYPLLPKFLQLITSYYNAKPQPVNFKRAAEQVRVQINSWVENKTERKIQSLLPAGSLHSRTVLVLVNAIYFKGKWEKKFLEKNTSEMPFRISKTKTKPVQMMFLKDKFFVFHENTMKIRIIELPYVENELSMFVVLPDDISDNTTGLELVERELTYEKLAEWTKSANMMKAEVDLYLPKLKVEENYDLKSPLSSMGIQNAFDPGQADFTGMSMKKDLFISQVIHKAFVEVNEEDKFFVFHENTMKIRIIELPYVENELSMFVVLPDDISDNTTGLELVERELTYEKLAEWTKSANMMKAEVDLYLPKLKVEENYDLKSPLSSMGIQNAFDPGQADFTGMSMKKDLFISQVIHKAFVEVNEEVQQEIAVICHASNVLSLKNAQDAHNGYQSLLHEINDPNTKYILRTANRLYGEKTFEFLPSFLESSEKSYHAGLEQMDFVQAWEDSRKLINGWVEERTEGKIQNLLAEGILNSLTRLVLVNAIYFKGNWEEKFNKESTSERAFHINKNETRPVQMMFKEANFNMTYIGDLQTKILELPYVGNEVSMIILLPDAIQDGSTGLERLERELTCEKLMDWIHPKMMDSTTVNVSLPRFKLEEHYRLNPILISMGMPDAFDLGKADFSGISPGKELVLSEVVHKSFVEVNEEGTEAAAATAALIVEGCEMGVPVFEFTADHPFVFFIRHNKTGSILFCGRFCSP</sequence>
<protein>
    <recommendedName>
        <fullName evidence="9">Leukocyte elastase inhibitor</fullName>
    </recommendedName>
    <alternativeName>
        <fullName evidence="10">Serpin B1</fullName>
    </alternativeName>
    <alternativeName>
        <fullName evidence="8">Serpin B6</fullName>
    </alternativeName>
</protein>
<keyword evidence="6" id="KW-0007">Acetylation</keyword>
<keyword evidence="4" id="KW-0646">Protease inhibitor</keyword>
<evidence type="ECO:0000313" key="13">
    <source>
        <dbReference type="EMBL" id="TRZ17900.1"/>
    </source>
</evidence>
<dbReference type="InterPro" id="IPR023796">
    <property type="entry name" value="Serpin_dom"/>
</dbReference>
<comment type="subcellular location">
    <subcellularLocation>
        <location evidence="1">Cytoplasm</location>
    </subcellularLocation>
</comment>
<feature type="domain" description="Serpin" evidence="12">
    <location>
        <begin position="474"/>
        <end position="824"/>
    </location>
</feature>
<dbReference type="InterPro" id="IPR042185">
    <property type="entry name" value="Serpin_sf_2"/>
</dbReference>
<dbReference type="OrthoDB" id="671595at2759"/>
<evidence type="ECO:0000256" key="9">
    <source>
        <dbReference type="ARBA" id="ARBA00073281"/>
    </source>
</evidence>
<proteinExistence type="inferred from homology"/>
<dbReference type="AlphaFoldDB" id="A0A8K1LKU8"/>
<dbReference type="FunFam" id="2.30.39.10:FF:000014">
    <property type="entry name" value="Serpin family B member 9"/>
    <property type="match status" value="1"/>
</dbReference>
<dbReference type="InterPro" id="IPR000215">
    <property type="entry name" value="Serpin_fam"/>
</dbReference>
<feature type="region of interest" description="Disordered" evidence="11">
    <location>
        <begin position="62"/>
        <end position="95"/>
    </location>
</feature>
<feature type="domain" description="Serpin" evidence="12">
    <location>
        <begin position="13"/>
        <end position="376"/>
    </location>
</feature>
<dbReference type="InterPro" id="IPR036186">
    <property type="entry name" value="Serpin_sf"/>
</dbReference>
<dbReference type="InterPro" id="IPR023795">
    <property type="entry name" value="Serpin_CS"/>
</dbReference>
<dbReference type="Gene3D" id="6.20.40.10">
    <property type="match status" value="1"/>
</dbReference>
<evidence type="ECO:0000256" key="4">
    <source>
        <dbReference type="ARBA" id="ARBA00022690"/>
    </source>
</evidence>
<evidence type="ECO:0000256" key="11">
    <source>
        <dbReference type="SAM" id="MobiDB-lite"/>
    </source>
</evidence>
<evidence type="ECO:0000256" key="8">
    <source>
        <dbReference type="ARBA" id="ARBA00039202"/>
    </source>
</evidence>
<dbReference type="Pfam" id="PF00079">
    <property type="entry name" value="Serpin"/>
    <property type="match status" value="3"/>
</dbReference>
<dbReference type="Gene3D" id="2.30.39.10">
    <property type="entry name" value="Alpha-1-antitrypsin, domain 1"/>
    <property type="match status" value="3"/>
</dbReference>
<evidence type="ECO:0000259" key="12">
    <source>
        <dbReference type="SMART" id="SM00093"/>
    </source>
</evidence>
<comment type="caution">
    <text evidence="13">The sequence shown here is derived from an EMBL/GenBank/DDBJ whole genome shotgun (WGS) entry which is preliminary data.</text>
</comment>
<evidence type="ECO:0000256" key="3">
    <source>
        <dbReference type="ARBA" id="ARBA00022490"/>
    </source>
</evidence>
<dbReference type="Gene3D" id="3.30.497.10">
    <property type="entry name" value="Antithrombin, subunit I, domain 2"/>
    <property type="match status" value="2"/>
</dbReference>
<comment type="subunit">
    <text evidence="7">Forms a complex with the monomeric form of beta-tryptase.</text>
</comment>
<dbReference type="FunFam" id="2.30.39.10:FF:000050">
    <property type="entry name" value="Heterochromatin-associated protein MENT"/>
    <property type="match status" value="1"/>
</dbReference>
<dbReference type="GO" id="GO:0005615">
    <property type="term" value="C:extracellular space"/>
    <property type="evidence" value="ECO:0007669"/>
    <property type="project" value="InterPro"/>
</dbReference>
<evidence type="ECO:0000256" key="6">
    <source>
        <dbReference type="ARBA" id="ARBA00022990"/>
    </source>
</evidence>
<evidence type="ECO:0000256" key="10">
    <source>
        <dbReference type="ARBA" id="ARBA00079383"/>
    </source>
</evidence>
<dbReference type="InterPro" id="IPR042178">
    <property type="entry name" value="Serpin_sf_1"/>
</dbReference>
<keyword evidence="5" id="KW-0722">Serine protease inhibitor</keyword>
<reference evidence="13" key="1">
    <citation type="submission" date="2019-04" db="EMBL/GenBank/DDBJ databases">
        <title>Genome assembly of Zosterops borbonicus 15179.</title>
        <authorList>
            <person name="Leroy T."/>
            <person name="Anselmetti Y."/>
            <person name="Tilak M.-K."/>
            <person name="Nabholz B."/>
        </authorList>
    </citation>
    <scope>NUCLEOTIDE SEQUENCE</scope>
    <source>
        <strain evidence="13">HGM_15179</strain>
        <tissue evidence="13">Muscle</tissue>
    </source>
</reference>